<accession>A0ACA9KAQ4</accession>
<gene>
    <name evidence="1" type="ORF">SCALOS_LOCUS1689</name>
</gene>
<name>A0ACA9KAQ4_9GLOM</name>
<dbReference type="Proteomes" id="UP000789860">
    <property type="component" value="Unassembled WGS sequence"/>
</dbReference>
<organism evidence="1 2">
    <name type="scientific">Scutellospora calospora</name>
    <dbReference type="NCBI Taxonomy" id="85575"/>
    <lineage>
        <taxon>Eukaryota</taxon>
        <taxon>Fungi</taxon>
        <taxon>Fungi incertae sedis</taxon>
        <taxon>Mucoromycota</taxon>
        <taxon>Glomeromycotina</taxon>
        <taxon>Glomeromycetes</taxon>
        <taxon>Diversisporales</taxon>
        <taxon>Gigasporaceae</taxon>
        <taxon>Scutellospora</taxon>
    </lineage>
</organism>
<evidence type="ECO:0000313" key="2">
    <source>
        <dbReference type="Proteomes" id="UP000789860"/>
    </source>
</evidence>
<protein>
    <submittedName>
        <fullName evidence="1">10693_t:CDS:1</fullName>
    </submittedName>
</protein>
<keyword evidence="2" id="KW-1185">Reference proteome</keyword>
<comment type="caution">
    <text evidence="1">The sequence shown here is derived from an EMBL/GenBank/DDBJ whole genome shotgun (WGS) entry which is preliminary data.</text>
</comment>
<sequence>MSNNSRLESIINTWCVYILFNPNRLKVYVGNTHDLKDRLEKHNRITTEGVGGQAWEPIVAITGFLNNKEATNFETNIKNLARKKEFAEYASLYQGRCPAIVLKRIIAIRCLLCEYDYCWRAPRGKKRRYVLHWGSYMERDQRQLDVLQHCPWARVGRNVKHKKMELSERINNTLTNNTDDSSSSASSSSTPDRNRTMSRKSRVEDRLGTVSKLMLE</sequence>
<dbReference type="EMBL" id="CAJVPM010001246">
    <property type="protein sequence ID" value="CAG8462771.1"/>
    <property type="molecule type" value="Genomic_DNA"/>
</dbReference>
<proteinExistence type="predicted"/>
<reference evidence="1" key="1">
    <citation type="submission" date="2021-06" db="EMBL/GenBank/DDBJ databases">
        <authorList>
            <person name="Kallberg Y."/>
            <person name="Tangrot J."/>
            <person name="Rosling A."/>
        </authorList>
    </citation>
    <scope>NUCLEOTIDE SEQUENCE</scope>
    <source>
        <strain evidence="1">AU212A</strain>
    </source>
</reference>
<evidence type="ECO:0000313" key="1">
    <source>
        <dbReference type="EMBL" id="CAG8462771.1"/>
    </source>
</evidence>